<accession>A0AAD6V2I7</accession>
<evidence type="ECO:0008006" key="4">
    <source>
        <dbReference type="Google" id="ProtNLM"/>
    </source>
</evidence>
<comment type="caution">
    <text evidence="2">The sequence shown here is derived from an EMBL/GenBank/DDBJ whole genome shotgun (WGS) entry which is preliminary data.</text>
</comment>
<keyword evidence="1" id="KW-0175">Coiled coil</keyword>
<name>A0AAD6V2I7_9AGAR</name>
<sequence>MDTGACPMCGGGHAYRDTSQASLLPADPAQLRASLEEVQAAILRQQALISELHRKQQELEQRLALVVYPVFTVPNEIISRIFVDCLPSHGRVCPSYRTAPLLLAQICRLWRDIALETCELWSSVNLTSKPDQADITQSLLESWLSRGKEHQLSLTLRGDFQFLGSAFIPTIAHRLWRLELSVEWTSHMKLAKNHISFPNLRQFALLGIFSENHPIPGFYNAPLLCELHNLPGSLNIRKTESAIVTSGFPDETRPLSTVDNTDIRNITSATLLSILQQFPQLLHVVAQLDDTSSGPATIAPSLQSFILYGYCSNILEFLTLPALRRLDIDERDTDHRSCLEFFKRSACPLDHLAMYLRDDGDALAACLDAVPTVTSLRIIADDTSSFARVLTATPLLVPRLATLVLHIATFENYHLQTVDLLCRRFTQGLASAEVEQFRVFKHGGWLPPDDCLAKLNGLISGGMNVKLWCDEEYWNGGGSAQQIEPEGGTY</sequence>
<organism evidence="2 3">
    <name type="scientific">Mycena pura</name>
    <dbReference type="NCBI Taxonomy" id="153505"/>
    <lineage>
        <taxon>Eukaryota</taxon>
        <taxon>Fungi</taxon>
        <taxon>Dikarya</taxon>
        <taxon>Basidiomycota</taxon>
        <taxon>Agaricomycotina</taxon>
        <taxon>Agaricomycetes</taxon>
        <taxon>Agaricomycetidae</taxon>
        <taxon>Agaricales</taxon>
        <taxon>Marasmiineae</taxon>
        <taxon>Mycenaceae</taxon>
        <taxon>Mycena</taxon>
    </lineage>
</organism>
<protein>
    <recommendedName>
        <fullName evidence="4">F-box domain-containing protein</fullName>
    </recommendedName>
</protein>
<feature type="coiled-coil region" evidence="1">
    <location>
        <begin position="35"/>
        <end position="62"/>
    </location>
</feature>
<gene>
    <name evidence="2" type="ORF">GGX14DRAFT_659559</name>
</gene>
<evidence type="ECO:0000256" key="1">
    <source>
        <dbReference type="SAM" id="Coils"/>
    </source>
</evidence>
<proteinExistence type="predicted"/>
<dbReference type="AlphaFoldDB" id="A0AAD6V2I7"/>
<dbReference type="Proteomes" id="UP001219525">
    <property type="component" value="Unassembled WGS sequence"/>
</dbReference>
<keyword evidence="3" id="KW-1185">Reference proteome</keyword>
<dbReference type="EMBL" id="JARJCW010000061">
    <property type="protein sequence ID" value="KAJ7200827.1"/>
    <property type="molecule type" value="Genomic_DNA"/>
</dbReference>
<evidence type="ECO:0000313" key="3">
    <source>
        <dbReference type="Proteomes" id="UP001219525"/>
    </source>
</evidence>
<evidence type="ECO:0000313" key="2">
    <source>
        <dbReference type="EMBL" id="KAJ7200827.1"/>
    </source>
</evidence>
<reference evidence="2" key="1">
    <citation type="submission" date="2023-03" db="EMBL/GenBank/DDBJ databases">
        <title>Massive genome expansion in bonnet fungi (Mycena s.s.) driven by repeated elements and novel gene families across ecological guilds.</title>
        <authorList>
            <consortium name="Lawrence Berkeley National Laboratory"/>
            <person name="Harder C.B."/>
            <person name="Miyauchi S."/>
            <person name="Viragh M."/>
            <person name="Kuo A."/>
            <person name="Thoen E."/>
            <person name="Andreopoulos B."/>
            <person name="Lu D."/>
            <person name="Skrede I."/>
            <person name="Drula E."/>
            <person name="Henrissat B."/>
            <person name="Morin E."/>
            <person name="Kohler A."/>
            <person name="Barry K."/>
            <person name="LaButti K."/>
            <person name="Morin E."/>
            <person name="Salamov A."/>
            <person name="Lipzen A."/>
            <person name="Mereny Z."/>
            <person name="Hegedus B."/>
            <person name="Baldrian P."/>
            <person name="Stursova M."/>
            <person name="Weitz H."/>
            <person name="Taylor A."/>
            <person name="Grigoriev I.V."/>
            <person name="Nagy L.G."/>
            <person name="Martin F."/>
            <person name="Kauserud H."/>
        </authorList>
    </citation>
    <scope>NUCLEOTIDE SEQUENCE</scope>
    <source>
        <strain evidence="2">9144</strain>
    </source>
</reference>